<dbReference type="AlphaFoldDB" id="A0AAW0CIT9"/>
<evidence type="ECO:0000256" key="2">
    <source>
        <dbReference type="ARBA" id="ARBA00023002"/>
    </source>
</evidence>
<evidence type="ECO:0000313" key="5">
    <source>
        <dbReference type="Proteomes" id="UP001383192"/>
    </source>
</evidence>
<reference evidence="4 5" key="1">
    <citation type="submission" date="2024-01" db="EMBL/GenBank/DDBJ databases">
        <title>A draft genome for a cacao thread blight-causing isolate of Paramarasmius palmivorus.</title>
        <authorList>
            <person name="Baruah I.K."/>
            <person name="Bukari Y."/>
            <person name="Amoako-Attah I."/>
            <person name="Meinhardt L.W."/>
            <person name="Bailey B.A."/>
            <person name="Cohen S.P."/>
        </authorList>
    </citation>
    <scope>NUCLEOTIDE SEQUENCE [LARGE SCALE GENOMIC DNA]</scope>
    <source>
        <strain evidence="4 5">GH-12</strain>
    </source>
</reference>
<dbReference type="Pfam" id="PF00106">
    <property type="entry name" value="adh_short"/>
    <property type="match status" value="1"/>
</dbReference>
<protein>
    <submittedName>
        <fullName evidence="4">Uncharacterized protein</fullName>
    </submittedName>
</protein>
<accession>A0AAW0CIT9</accession>
<dbReference type="InterPro" id="IPR036291">
    <property type="entry name" value="NAD(P)-bd_dom_sf"/>
</dbReference>
<dbReference type="SUPFAM" id="SSF51735">
    <property type="entry name" value="NAD(P)-binding Rossmann-fold domains"/>
    <property type="match status" value="1"/>
</dbReference>
<dbReference type="PRINTS" id="PR00081">
    <property type="entry name" value="GDHRDH"/>
</dbReference>
<keyword evidence="5" id="KW-1185">Reference proteome</keyword>
<keyword evidence="2" id="KW-0560">Oxidoreductase</keyword>
<evidence type="ECO:0000256" key="1">
    <source>
        <dbReference type="ARBA" id="ARBA00006484"/>
    </source>
</evidence>
<dbReference type="InterPro" id="IPR002347">
    <property type="entry name" value="SDR_fam"/>
</dbReference>
<proteinExistence type="inferred from homology"/>
<dbReference type="EMBL" id="JAYKXP010000042">
    <property type="protein sequence ID" value="KAK7038827.1"/>
    <property type="molecule type" value="Genomic_DNA"/>
</dbReference>
<dbReference type="Proteomes" id="UP001383192">
    <property type="component" value="Unassembled WGS sequence"/>
</dbReference>
<dbReference type="InterPro" id="IPR051911">
    <property type="entry name" value="SDR_oxidoreductase"/>
</dbReference>
<gene>
    <name evidence="4" type="ORF">VNI00_010457</name>
</gene>
<dbReference type="Gene3D" id="3.40.50.720">
    <property type="entry name" value="NAD(P)-binding Rossmann-like Domain"/>
    <property type="match status" value="1"/>
</dbReference>
<dbReference type="PANTHER" id="PTHR43976:SF16">
    <property type="entry name" value="SHORT-CHAIN DEHYDROGENASE_REDUCTASE FAMILY PROTEIN"/>
    <property type="match status" value="1"/>
</dbReference>
<comment type="caution">
    <text evidence="4">The sequence shown here is derived from an EMBL/GenBank/DDBJ whole genome shotgun (WGS) entry which is preliminary data.</text>
</comment>
<evidence type="ECO:0000256" key="3">
    <source>
        <dbReference type="RuleBase" id="RU000363"/>
    </source>
</evidence>
<name>A0AAW0CIT9_9AGAR</name>
<dbReference type="GO" id="GO:0016491">
    <property type="term" value="F:oxidoreductase activity"/>
    <property type="evidence" value="ECO:0007669"/>
    <property type="project" value="UniProtKB-KW"/>
</dbReference>
<evidence type="ECO:0000313" key="4">
    <source>
        <dbReference type="EMBL" id="KAK7038827.1"/>
    </source>
</evidence>
<comment type="similarity">
    <text evidence="1 3">Belongs to the short-chain dehydrogenases/reductases (SDR) family.</text>
</comment>
<dbReference type="PANTHER" id="PTHR43976">
    <property type="entry name" value="SHORT CHAIN DEHYDROGENASE"/>
    <property type="match status" value="1"/>
</dbReference>
<sequence>MAPLVWLITGTSVGLGRELTLAALRRGDKVIATARTVSQISDLEAKGAAVLELDVGAPLDVLQSIAQNAIGIYGQVDVVVHNAGAKLVGAIEENTPEESFEQFNTNVLGALNITRAFLPHLRERKTGTIVFMGSIVGWQSCPAVGLFAGTKWALRGISASLHDEIAPLGLRSICIDFGSFLTACNSPDARKPYIAKVPDYKKITDEYEASLKSLISNAPGDPAKGVEVILDIVRGEGVAQGKSFSKHVVLGSDCYEVAKNESEKALVQLEEWKDVSFSTNFV</sequence>
<dbReference type="PRINTS" id="PR00080">
    <property type="entry name" value="SDRFAMILY"/>
</dbReference>
<organism evidence="4 5">
    <name type="scientific">Paramarasmius palmivorus</name>
    <dbReference type="NCBI Taxonomy" id="297713"/>
    <lineage>
        <taxon>Eukaryota</taxon>
        <taxon>Fungi</taxon>
        <taxon>Dikarya</taxon>
        <taxon>Basidiomycota</taxon>
        <taxon>Agaricomycotina</taxon>
        <taxon>Agaricomycetes</taxon>
        <taxon>Agaricomycetidae</taxon>
        <taxon>Agaricales</taxon>
        <taxon>Marasmiineae</taxon>
        <taxon>Marasmiaceae</taxon>
        <taxon>Paramarasmius</taxon>
    </lineage>
</organism>